<dbReference type="STRING" id="915059.NH26_05240"/>
<dbReference type="Proteomes" id="UP000179797">
    <property type="component" value="Unassembled WGS sequence"/>
</dbReference>
<sequence>MYLSRIELKTKASLYLGESDTGWFYDKNISKNTTPMVGEMAGSLYSMFGVLTEMLSRPGTSGSNDEPKSQPQGSNSVENNTTTLVNDQIPAGSEVLDSTKWEYPSGTQKSMGRLVTPSGDTTRFERKLNC</sequence>
<accession>A0A1S1YY35</accession>
<feature type="compositionally biased region" description="Polar residues" evidence="1">
    <location>
        <begin position="58"/>
        <end position="86"/>
    </location>
</feature>
<evidence type="ECO:0000313" key="3">
    <source>
        <dbReference type="Proteomes" id="UP000179797"/>
    </source>
</evidence>
<organism evidence="2 3">
    <name type="scientific">Flammeovirga pacifica</name>
    <dbReference type="NCBI Taxonomy" id="915059"/>
    <lineage>
        <taxon>Bacteria</taxon>
        <taxon>Pseudomonadati</taxon>
        <taxon>Bacteroidota</taxon>
        <taxon>Cytophagia</taxon>
        <taxon>Cytophagales</taxon>
        <taxon>Flammeovirgaceae</taxon>
        <taxon>Flammeovirga</taxon>
    </lineage>
</organism>
<protein>
    <submittedName>
        <fullName evidence="2">Uncharacterized protein</fullName>
    </submittedName>
</protein>
<dbReference type="RefSeq" id="WP_044219339.1">
    <property type="nucleotide sequence ID" value="NZ_JRYR02000001.1"/>
</dbReference>
<comment type="caution">
    <text evidence="2">The sequence shown here is derived from an EMBL/GenBank/DDBJ whole genome shotgun (WGS) entry which is preliminary data.</text>
</comment>
<reference evidence="2 3" key="1">
    <citation type="journal article" date="2012" name="Int. J. Syst. Evol. Microbiol.">
        <title>Flammeovirga pacifica sp. nov., isolated from deep-sea sediment.</title>
        <authorList>
            <person name="Xu H."/>
            <person name="Fu Y."/>
            <person name="Yang N."/>
            <person name="Ding Z."/>
            <person name="Lai Q."/>
            <person name="Zeng R."/>
        </authorList>
    </citation>
    <scope>NUCLEOTIDE SEQUENCE [LARGE SCALE GENOMIC DNA]</scope>
    <source>
        <strain evidence="3">DSM 24597 / LMG 26175 / WPAGA1</strain>
    </source>
</reference>
<gene>
    <name evidence="2" type="ORF">NH26_05240</name>
</gene>
<dbReference type="EMBL" id="JRYR02000001">
    <property type="protein sequence ID" value="OHX65795.1"/>
    <property type="molecule type" value="Genomic_DNA"/>
</dbReference>
<feature type="region of interest" description="Disordered" evidence="1">
    <location>
        <begin position="55"/>
        <end position="130"/>
    </location>
</feature>
<proteinExistence type="predicted"/>
<evidence type="ECO:0000256" key="1">
    <source>
        <dbReference type="SAM" id="MobiDB-lite"/>
    </source>
</evidence>
<keyword evidence="3" id="KW-1185">Reference proteome</keyword>
<name>A0A1S1YY35_FLAPC</name>
<evidence type="ECO:0000313" key="2">
    <source>
        <dbReference type="EMBL" id="OHX65795.1"/>
    </source>
</evidence>
<dbReference type="AlphaFoldDB" id="A0A1S1YY35"/>